<evidence type="ECO:0000313" key="2">
    <source>
        <dbReference type="Proteomes" id="UP000699462"/>
    </source>
</evidence>
<gene>
    <name evidence="1" type="ORF">P879_03474</name>
</gene>
<sequence>MQAVGDVSVESTAIFLLSSDIKMTSPALESIHSMDQHVQRIQQQLMELRKAAVGSSPEGELTNKPHSLE</sequence>
<proteinExistence type="predicted"/>
<reference evidence="1 2" key="1">
    <citation type="submission" date="2019-07" db="EMBL/GenBank/DDBJ databases">
        <title>Annotation for the trematode Paragonimus westermani.</title>
        <authorList>
            <person name="Choi Y.-J."/>
        </authorList>
    </citation>
    <scope>NUCLEOTIDE SEQUENCE [LARGE SCALE GENOMIC DNA]</scope>
    <source>
        <strain evidence="1">180907_Pwestermani</strain>
    </source>
</reference>
<dbReference type="EMBL" id="JTDF01008284">
    <property type="protein sequence ID" value="KAF8564591.1"/>
    <property type="molecule type" value="Genomic_DNA"/>
</dbReference>
<dbReference type="Proteomes" id="UP000699462">
    <property type="component" value="Unassembled WGS sequence"/>
</dbReference>
<name>A0A8T0DCV5_9TREM</name>
<evidence type="ECO:0000313" key="1">
    <source>
        <dbReference type="EMBL" id="KAF8564591.1"/>
    </source>
</evidence>
<dbReference type="AlphaFoldDB" id="A0A8T0DCV5"/>
<protein>
    <submittedName>
        <fullName evidence="1">Uncharacterized protein</fullName>
    </submittedName>
</protein>
<organism evidence="1 2">
    <name type="scientific">Paragonimus westermani</name>
    <dbReference type="NCBI Taxonomy" id="34504"/>
    <lineage>
        <taxon>Eukaryota</taxon>
        <taxon>Metazoa</taxon>
        <taxon>Spiralia</taxon>
        <taxon>Lophotrochozoa</taxon>
        <taxon>Platyhelminthes</taxon>
        <taxon>Trematoda</taxon>
        <taxon>Digenea</taxon>
        <taxon>Plagiorchiida</taxon>
        <taxon>Troglotremata</taxon>
        <taxon>Troglotrematidae</taxon>
        <taxon>Paragonimus</taxon>
    </lineage>
</organism>
<comment type="caution">
    <text evidence="1">The sequence shown here is derived from an EMBL/GenBank/DDBJ whole genome shotgun (WGS) entry which is preliminary data.</text>
</comment>
<keyword evidence="2" id="KW-1185">Reference proteome</keyword>
<accession>A0A8T0DCV5</accession>